<keyword evidence="3" id="KW-1185">Reference proteome</keyword>
<protein>
    <recommendedName>
        <fullName evidence="4">F-box domain-containing protein</fullName>
    </recommendedName>
</protein>
<reference evidence="2 3" key="1">
    <citation type="submission" date="2023-05" db="EMBL/GenBank/DDBJ databases">
        <title>A 100% complete, gapless, phased diploid assembly of the Scenedesmus obliquus UTEX 3031 genome.</title>
        <authorList>
            <person name="Biondi T.C."/>
            <person name="Hanschen E.R."/>
            <person name="Kwon T."/>
            <person name="Eng W."/>
            <person name="Kruse C.P.S."/>
            <person name="Koehler S.I."/>
            <person name="Kunde Y."/>
            <person name="Gleasner C.D."/>
            <person name="You Mak K.T."/>
            <person name="Polle J."/>
            <person name="Hovde B.T."/>
            <person name="Starkenburg S.R."/>
        </authorList>
    </citation>
    <scope>NUCLEOTIDE SEQUENCE [LARGE SCALE GENOMIC DNA]</scope>
    <source>
        <strain evidence="2 3">DOE0152z</strain>
    </source>
</reference>
<accession>A0ABY8TM96</accession>
<evidence type="ECO:0000256" key="1">
    <source>
        <dbReference type="SAM" id="MobiDB-lite"/>
    </source>
</evidence>
<gene>
    <name evidence="2" type="ORF">OEZ85_010428</name>
</gene>
<feature type="region of interest" description="Disordered" evidence="1">
    <location>
        <begin position="136"/>
        <end position="169"/>
    </location>
</feature>
<feature type="region of interest" description="Disordered" evidence="1">
    <location>
        <begin position="29"/>
        <end position="59"/>
    </location>
</feature>
<organism evidence="2 3">
    <name type="scientific">Tetradesmus obliquus</name>
    <name type="common">Green alga</name>
    <name type="synonym">Acutodesmus obliquus</name>
    <dbReference type="NCBI Taxonomy" id="3088"/>
    <lineage>
        <taxon>Eukaryota</taxon>
        <taxon>Viridiplantae</taxon>
        <taxon>Chlorophyta</taxon>
        <taxon>core chlorophytes</taxon>
        <taxon>Chlorophyceae</taxon>
        <taxon>CS clade</taxon>
        <taxon>Sphaeropleales</taxon>
        <taxon>Scenedesmaceae</taxon>
        <taxon>Tetradesmus</taxon>
    </lineage>
</organism>
<sequence length="414" mass="44431">MPAAQVPGALLGGGSPSSRTEALLVNSSDQLRGPWHSEHDLALPGSSTPRKNDSIFDSGALQAGSGPIGLEDLQPDVLHGVVLFLRDQDVAQLKQTSSRLRCSVLQACQHWAPKVEGWLMADHNSISLLGRLRDLDPQQGQPRREQQQDAQQQLDTPAAAAGSAQGGDSAPLELPGSLISCQSKSLSSGSCSSSKGQIIDQQQQAEAAAVAPGPAQGSLTLRDADAATAGAKLKRLDWRQVWSCIQRAQQGPWQLDVQALAPAVSPHGVLLTFELLLQQPAPPAEPGCSEQQHTLGWKDSVTVMSFVLDRKTVDIVVDASGRVTSPQRDWCQGCIQLQPGQPRLLALEVSYIFPAAAWQVPQDTDRRFAEGFMFWAAQHNLEQLLEQYGVLPRVKQQQSVAEASTACAATCAFR</sequence>
<proteinExistence type="predicted"/>
<evidence type="ECO:0000313" key="3">
    <source>
        <dbReference type="Proteomes" id="UP001244341"/>
    </source>
</evidence>
<evidence type="ECO:0000313" key="2">
    <source>
        <dbReference type="EMBL" id="WIA10226.1"/>
    </source>
</evidence>
<feature type="compositionally biased region" description="Basic and acidic residues" evidence="1">
    <location>
        <begin position="136"/>
        <end position="147"/>
    </location>
</feature>
<name>A0ABY8TM96_TETOB</name>
<dbReference type="Proteomes" id="UP001244341">
    <property type="component" value="Chromosome 2b"/>
</dbReference>
<dbReference type="EMBL" id="CP126209">
    <property type="protein sequence ID" value="WIA10226.1"/>
    <property type="molecule type" value="Genomic_DNA"/>
</dbReference>
<evidence type="ECO:0008006" key="4">
    <source>
        <dbReference type="Google" id="ProtNLM"/>
    </source>
</evidence>
<feature type="compositionally biased region" description="Low complexity" evidence="1">
    <location>
        <begin position="148"/>
        <end position="169"/>
    </location>
</feature>